<dbReference type="STRING" id="489703.SAMN04488038_107166"/>
<dbReference type="PROSITE" id="PS51782">
    <property type="entry name" value="LYSM"/>
    <property type="match status" value="2"/>
</dbReference>
<sequence length="540" mass="61503">MPAVALPQTVLPDNRFPRYEALKPAVSFWTRVFGEYSELQSVVHSTLYPNRVFKVLDYRQDALWQDRFQLDKRRRGEEQDAKEEFDRLLKQVDEQRYAPQNLSGEARRLYDLYADLPGEDKYRKLIGTARVQRGLKERTDKALEVSDRYLPSMEKTFRGYELPVTLTRLPLVESSFNLDAYSKAGAAGIWQFIPSSARIYMRLNEVVDDRRDPWASTDGAARHLKDDYTLLQDWPLAITAYNYGRAGIARALDKVQGASLMDLINRFESDRFGFASRNYYAEFLAAVDVERAYRARAALSAAAKPLEFEVVETQHYVPYDTLRRLCGASDEAFQRLNPAYRPEVIEGKLYVPPGHLIRVPYGSARAFEVGYAKLGEHERFDSQRVMYLLHKVASGETLGRIAHDYHVPQKAIIAANELKSVHALRVGQVIRIPPREEARPGPITVALGEATPSQTLEQKLKQAREEQREDAASRQYEQKQKQKQKDKARLSVARTHKVAAGQTLSGIAKRYKVSVTALREANNLPESATLRVGQKLKVPG</sequence>
<dbReference type="Proteomes" id="UP000199233">
    <property type="component" value="Unassembled WGS sequence"/>
</dbReference>
<dbReference type="PANTHER" id="PTHR33734:SF22">
    <property type="entry name" value="MEMBRANE-BOUND LYTIC MUREIN TRANSGLYCOSYLASE D"/>
    <property type="match status" value="1"/>
</dbReference>
<organism evidence="3 4">
    <name type="scientific">Solimonas aquatica</name>
    <dbReference type="NCBI Taxonomy" id="489703"/>
    <lineage>
        <taxon>Bacteria</taxon>
        <taxon>Pseudomonadati</taxon>
        <taxon>Pseudomonadota</taxon>
        <taxon>Gammaproteobacteria</taxon>
        <taxon>Nevskiales</taxon>
        <taxon>Nevskiaceae</taxon>
        <taxon>Solimonas</taxon>
    </lineage>
</organism>
<dbReference type="InterPro" id="IPR036779">
    <property type="entry name" value="LysM_dom_sf"/>
</dbReference>
<protein>
    <submittedName>
        <fullName evidence="3">Membrane-bound lytic murein transglycosylase D</fullName>
    </submittedName>
</protein>
<feature type="domain" description="LysM" evidence="2">
    <location>
        <begin position="388"/>
        <end position="432"/>
    </location>
</feature>
<keyword evidence="4" id="KW-1185">Reference proteome</keyword>
<dbReference type="AlphaFoldDB" id="A0A1H9GQL3"/>
<gene>
    <name evidence="3" type="ORF">SAMN04488038_107166</name>
</gene>
<dbReference type="InterPro" id="IPR023346">
    <property type="entry name" value="Lysozyme-like_dom_sf"/>
</dbReference>
<proteinExistence type="predicted"/>
<dbReference type="Gene3D" id="1.10.530.10">
    <property type="match status" value="1"/>
</dbReference>
<dbReference type="CDD" id="cd16894">
    <property type="entry name" value="MltD-like"/>
    <property type="match status" value="1"/>
</dbReference>
<dbReference type="Pfam" id="PF01464">
    <property type="entry name" value="SLT"/>
    <property type="match status" value="1"/>
</dbReference>
<evidence type="ECO:0000256" key="1">
    <source>
        <dbReference type="SAM" id="MobiDB-lite"/>
    </source>
</evidence>
<dbReference type="EMBL" id="FOFS01000007">
    <property type="protein sequence ID" value="SEQ52386.1"/>
    <property type="molecule type" value="Genomic_DNA"/>
</dbReference>
<reference evidence="3 4" key="1">
    <citation type="submission" date="2016-10" db="EMBL/GenBank/DDBJ databases">
        <authorList>
            <person name="de Groot N.N."/>
        </authorList>
    </citation>
    <scope>NUCLEOTIDE SEQUENCE [LARGE SCALE GENOMIC DNA]</scope>
    <source>
        <strain evidence="3 4">DSM 25927</strain>
    </source>
</reference>
<evidence type="ECO:0000313" key="3">
    <source>
        <dbReference type="EMBL" id="SEQ52386.1"/>
    </source>
</evidence>
<feature type="region of interest" description="Disordered" evidence="1">
    <location>
        <begin position="462"/>
        <end position="495"/>
    </location>
</feature>
<evidence type="ECO:0000259" key="2">
    <source>
        <dbReference type="PROSITE" id="PS51782"/>
    </source>
</evidence>
<dbReference type="PANTHER" id="PTHR33734">
    <property type="entry name" value="LYSM DOMAIN-CONTAINING GPI-ANCHORED PROTEIN 2"/>
    <property type="match status" value="1"/>
</dbReference>
<dbReference type="CDD" id="cd00118">
    <property type="entry name" value="LysM"/>
    <property type="match status" value="2"/>
</dbReference>
<dbReference type="Pfam" id="PF01476">
    <property type="entry name" value="LysM"/>
    <property type="match status" value="2"/>
</dbReference>
<dbReference type="InterPro" id="IPR018392">
    <property type="entry name" value="LysM"/>
</dbReference>
<dbReference type="Gene3D" id="3.10.350.10">
    <property type="entry name" value="LysM domain"/>
    <property type="match status" value="2"/>
</dbReference>
<feature type="compositionally biased region" description="Basic and acidic residues" evidence="1">
    <location>
        <begin position="462"/>
        <end position="489"/>
    </location>
</feature>
<dbReference type="GO" id="GO:0008932">
    <property type="term" value="F:lytic endotransglycosylase activity"/>
    <property type="evidence" value="ECO:0007669"/>
    <property type="project" value="TreeGrafter"/>
</dbReference>
<dbReference type="InterPro" id="IPR008258">
    <property type="entry name" value="Transglycosylase_SLT_dom_1"/>
</dbReference>
<dbReference type="OrthoDB" id="9815002at2"/>
<dbReference type="SUPFAM" id="SSF53955">
    <property type="entry name" value="Lysozyme-like"/>
    <property type="match status" value="1"/>
</dbReference>
<dbReference type="SMART" id="SM00257">
    <property type="entry name" value="LysM"/>
    <property type="match status" value="2"/>
</dbReference>
<feature type="domain" description="LysM" evidence="2">
    <location>
        <begin position="494"/>
        <end position="538"/>
    </location>
</feature>
<accession>A0A1H9GQL3</accession>
<evidence type="ECO:0000313" key="4">
    <source>
        <dbReference type="Proteomes" id="UP000199233"/>
    </source>
</evidence>
<name>A0A1H9GQL3_9GAMM</name>
<dbReference type="SUPFAM" id="SSF54106">
    <property type="entry name" value="LysM domain"/>
    <property type="match status" value="2"/>
</dbReference>